<reference evidence="1 2" key="1">
    <citation type="journal article" date="2020" name="Cell">
        <title>Large-Scale Comparative Analyses of Tick Genomes Elucidate Their Genetic Diversity and Vector Capacities.</title>
        <authorList>
            <consortium name="Tick Genome and Microbiome Consortium (TIGMIC)"/>
            <person name="Jia N."/>
            <person name="Wang J."/>
            <person name="Shi W."/>
            <person name="Du L."/>
            <person name="Sun Y."/>
            <person name="Zhan W."/>
            <person name="Jiang J.F."/>
            <person name="Wang Q."/>
            <person name="Zhang B."/>
            <person name="Ji P."/>
            <person name="Bell-Sakyi L."/>
            <person name="Cui X.M."/>
            <person name="Yuan T.T."/>
            <person name="Jiang B.G."/>
            <person name="Yang W.F."/>
            <person name="Lam T.T."/>
            <person name="Chang Q.C."/>
            <person name="Ding S.J."/>
            <person name="Wang X.J."/>
            <person name="Zhu J.G."/>
            <person name="Ruan X.D."/>
            <person name="Zhao L."/>
            <person name="Wei J.T."/>
            <person name="Ye R.Z."/>
            <person name="Que T.C."/>
            <person name="Du C.H."/>
            <person name="Zhou Y.H."/>
            <person name="Cheng J.X."/>
            <person name="Dai P.F."/>
            <person name="Guo W.B."/>
            <person name="Han X.H."/>
            <person name="Huang E.J."/>
            <person name="Li L.F."/>
            <person name="Wei W."/>
            <person name="Gao Y.C."/>
            <person name="Liu J.Z."/>
            <person name="Shao H.Z."/>
            <person name="Wang X."/>
            <person name="Wang C.C."/>
            <person name="Yang T.C."/>
            <person name="Huo Q.B."/>
            <person name="Li W."/>
            <person name="Chen H.Y."/>
            <person name="Chen S.E."/>
            <person name="Zhou L.G."/>
            <person name="Ni X.B."/>
            <person name="Tian J.H."/>
            <person name="Sheng Y."/>
            <person name="Liu T."/>
            <person name="Pan Y.S."/>
            <person name="Xia L.Y."/>
            <person name="Li J."/>
            <person name="Zhao F."/>
            <person name="Cao W.C."/>
        </authorList>
    </citation>
    <scope>NUCLEOTIDE SEQUENCE [LARGE SCALE GENOMIC DNA]</scope>
    <source>
        <strain evidence="1">Iper-2018</strain>
    </source>
</reference>
<proteinExistence type="predicted"/>
<organism evidence="1 2">
    <name type="scientific">Ixodes persulcatus</name>
    <name type="common">Taiga tick</name>
    <dbReference type="NCBI Taxonomy" id="34615"/>
    <lineage>
        <taxon>Eukaryota</taxon>
        <taxon>Metazoa</taxon>
        <taxon>Ecdysozoa</taxon>
        <taxon>Arthropoda</taxon>
        <taxon>Chelicerata</taxon>
        <taxon>Arachnida</taxon>
        <taxon>Acari</taxon>
        <taxon>Parasitiformes</taxon>
        <taxon>Ixodida</taxon>
        <taxon>Ixodoidea</taxon>
        <taxon>Ixodidae</taxon>
        <taxon>Ixodinae</taxon>
        <taxon>Ixodes</taxon>
    </lineage>
</organism>
<keyword evidence="2" id="KW-1185">Reference proteome</keyword>
<dbReference type="EMBL" id="JABSTQ010009991">
    <property type="protein sequence ID" value="KAG0424290.1"/>
    <property type="molecule type" value="Genomic_DNA"/>
</dbReference>
<dbReference type="Proteomes" id="UP000805193">
    <property type="component" value="Unassembled WGS sequence"/>
</dbReference>
<accession>A0AC60PUK9</accession>
<name>A0AC60PUK9_IXOPE</name>
<comment type="caution">
    <text evidence="1">The sequence shown here is derived from an EMBL/GenBank/DDBJ whole genome shotgun (WGS) entry which is preliminary data.</text>
</comment>
<protein>
    <submittedName>
        <fullName evidence="1">Uncharacterized protein</fullName>
    </submittedName>
</protein>
<evidence type="ECO:0000313" key="2">
    <source>
        <dbReference type="Proteomes" id="UP000805193"/>
    </source>
</evidence>
<evidence type="ECO:0000313" key="1">
    <source>
        <dbReference type="EMBL" id="KAG0424290.1"/>
    </source>
</evidence>
<gene>
    <name evidence="1" type="ORF">HPB47_028487</name>
</gene>
<sequence>MDAGERTVFNGKAVTPGETQCSRLERLAEKEWSDDRDRLLSYYEENQQRLDAIPFGDVAAHMSPIVAGCFLGSTWKTLASSLGIPDTQLEGIEERARRVDLRPLQVALQELYPRLDACCQSNSVGHLVAVLRESERLDVLYKLLPPIRDKLKAKNPERDGLFANGGSWPPQKGLRADSFPSLDSGVGLSLGEETSPAWGAALPIAPVGERRELRLLPSLGEDQVHRPPSDIPDGGPAGVPEDDADKDEDEPCLSLLDTLLPKGSADGDDDCLTVLVNHLEEDCGMARELARRLEEDHGCQVLTQEQLQPARHMDPLLIEELVAKCKGSGIVCPRRSTASSSEQKNQTTRAVTFQVDAIVPLVSSAYLRHHRQIRRTGRVQSDDSSATHELYCLLQHRLVSSSCLCHMIFPARAPGVSYGQVRGHFIFSKSLPLWGDVPRLALLMRDCRRLRNIRQEPI</sequence>